<name>A2Q449_MEDTR</name>
<evidence type="ECO:0000313" key="1">
    <source>
        <dbReference type="EMBL" id="ABN08399.1"/>
    </source>
</evidence>
<dbReference type="EMBL" id="AC155896">
    <property type="protein sequence ID" value="ABN08399.1"/>
    <property type="molecule type" value="Genomic_DNA"/>
</dbReference>
<protein>
    <submittedName>
        <fullName evidence="1">Uncharacterized protein</fullName>
    </submittedName>
</protein>
<proteinExistence type="predicted"/>
<gene>
    <name evidence="1" type="ORF">MtrDRAFT_AC155896g14v2</name>
</gene>
<reference evidence="1" key="1">
    <citation type="submission" date="2005-01" db="EMBL/GenBank/DDBJ databases">
        <authorList>
            <person name="Town C.D."/>
        </authorList>
    </citation>
    <scope>NUCLEOTIDE SEQUENCE</scope>
</reference>
<reference evidence="1" key="2">
    <citation type="submission" date="2007-03" db="EMBL/GenBank/DDBJ databases">
        <authorList>
            <consortium name="The International Medicago Genome Annotation Group"/>
        </authorList>
    </citation>
    <scope>NUCLEOTIDE SEQUENCE</scope>
</reference>
<organism evidence="1">
    <name type="scientific">Medicago truncatula</name>
    <name type="common">Barrel medic</name>
    <name type="synonym">Medicago tribuloides</name>
    <dbReference type="NCBI Taxonomy" id="3880"/>
    <lineage>
        <taxon>Eukaryota</taxon>
        <taxon>Viridiplantae</taxon>
        <taxon>Streptophyta</taxon>
        <taxon>Embryophyta</taxon>
        <taxon>Tracheophyta</taxon>
        <taxon>Spermatophyta</taxon>
        <taxon>Magnoliopsida</taxon>
        <taxon>eudicotyledons</taxon>
        <taxon>Gunneridae</taxon>
        <taxon>Pentapetalae</taxon>
        <taxon>rosids</taxon>
        <taxon>fabids</taxon>
        <taxon>Fabales</taxon>
        <taxon>Fabaceae</taxon>
        <taxon>Papilionoideae</taxon>
        <taxon>50 kb inversion clade</taxon>
        <taxon>NPAAA clade</taxon>
        <taxon>Hologalegina</taxon>
        <taxon>IRL clade</taxon>
        <taxon>Trifolieae</taxon>
        <taxon>Medicago</taxon>
    </lineage>
</organism>
<sequence>MRMGMWREYPNPLGMRMRFNLSSLLGMGKVTDKYLRVDMGMGKSVSLCGSAMSSFCVDYLKRV</sequence>
<dbReference type="AlphaFoldDB" id="A2Q449"/>
<accession>A2Q449</accession>